<dbReference type="InterPro" id="IPR050508">
    <property type="entry name" value="Methyltransf_Superfamily"/>
</dbReference>
<evidence type="ECO:0000313" key="2">
    <source>
        <dbReference type="EMBL" id="VEP12682.1"/>
    </source>
</evidence>
<dbReference type="Pfam" id="PF08241">
    <property type="entry name" value="Methyltransf_11"/>
    <property type="match status" value="1"/>
</dbReference>
<reference evidence="2 3" key="1">
    <citation type="submission" date="2019-01" db="EMBL/GenBank/DDBJ databases">
        <authorList>
            <person name="Brito A."/>
        </authorList>
    </citation>
    <scope>NUCLEOTIDE SEQUENCE [LARGE SCALE GENOMIC DNA]</scope>
    <source>
        <strain evidence="2">1</strain>
    </source>
</reference>
<accession>A0A563VMP2</accession>
<name>A0A563VMP2_9CYAN</name>
<dbReference type="PANTHER" id="PTHR42912">
    <property type="entry name" value="METHYLTRANSFERASE"/>
    <property type="match status" value="1"/>
</dbReference>
<proteinExistence type="predicted"/>
<evidence type="ECO:0000313" key="3">
    <source>
        <dbReference type="Proteomes" id="UP000320055"/>
    </source>
</evidence>
<dbReference type="Gene3D" id="3.40.50.150">
    <property type="entry name" value="Vaccinia Virus protein VP39"/>
    <property type="match status" value="1"/>
</dbReference>
<keyword evidence="3" id="KW-1185">Reference proteome</keyword>
<dbReference type="AlphaFoldDB" id="A0A563VMP2"/>
<dbReference type="EMBL" id="CAACVJ010000068">
    <property type="protein sequence ID" value="VEP12682.1"/>
    <property type="molecule type" value="Genomic_DNA"/>
</dbReference>
<feature type="domain" description="Methyltransferase type 11" evidence="1">
    <location>
        <begin position="96"/>
        <end position="191"/>
    </location>
</feature>
<dbReference type="GO" id="GO:0008757">
    <property type="term" value="F:S-adenosylmethionine-dependent methyltransferase activity"/>
    <property type="evidence" value="ECO:0007669"/>
    <property type="project" value="InterPro"/>
</dbReference>
<dbReference type="SUPFAM" id="SSF53335">
    <property type="entry name" value="S-adenosyl-L-methionine-dependent methyltransferases"/>
    <property type="match status" value="1"/>
</dbReference>
<dbReference type="InterPro" id="IPR029063">
    <property type="entry name" value="SAM-dependent_MTases_sf"/>
</dbReference>
<dbReference type="CDD" id="cd02440">
    <property type="entry name" value="AdoMet_MTases"/>
    <property type="match status" value="1"/>
</dbReference>
<evidence type="ECO:0000259" key="1">
    <source>
        <dbReference type="Pfam" id="PF08241"/>
    </source>
</evidence>
<sequence length="287" mass="32954">MQFKNSKLWLSLKKTPLIRTIRPTYIALQNIIDPLFIYAYKNNTGWAKPIPPVNLRRITSGPSIPSYVESGERIAKSLREGLKTANKKITDVENVLDFGCGAGRIAQYFSEYDEISFTGCDPNPNLIEWLSHNYHSRTFYNTKFHPPLPFESNTFDLIYSVSVFTHLSEKLQFSWLQELQRVLRQDGIALITVLGKHGANRDDRLGLSNNLTKRLAEKNFIFKRTSGTKLQTELVNPNAADEDEIYGLTYHSKQYIYQNWQDFGDIVDIKDGVIDDLQDLVVLKNSK</sequence>
<dbReference type="Proteomes" id="UP000320055">
    <property type="component" value="Unassembled WGS sequence"/>
</dbReference>
<dbReference type="InterPro" id="IPR013216">
    <property type="entry name" value="Methyltransf_11"/>
</dbReference>
<dbReference type="RefSeq" id="WP_144864239.1">
    <property type="nucleotide sequence ID" value="NZ_LR213778.1"/>
</dbReference>
<gene>
    <name evidence="2" type="ORF">H1P_160021</name>
</gene>
<dbReference type="OrthoDB" id="7209311at2"/>
<protein>
    <recommendedName>
        <fullName evidence="1">Methyltransferase type 11 domain-containing protein</fullName>
    </recommendedName>
</protein>
<organism evidence="2 3">
    <name type="scientific">Hyella patelloides LEGE 07179</name>
    <dbReference type="NCBI Taxonomy" id="945734"/>
    <lineage>
        <taxon>Bacteria</taxon>
        <taxon>Bacillati</taxon>
        <taxon>Cyanobacteriota</taxon>
        <taxon>Cyanophyceae</taxon>
        <taxon>Pleurocapsales</taxon>
        <taxon>Hyellaceae</taxon>
        <taxon>Hyella</taxon>
    </lineage>
</organism>